<organism evidence="2 3">
    <name type="scientific">Tenacibaculum singaporense</name>
    <dbReference type="NCBI Taxonomy" id="2358479"/>
    <lineage>
        <taxon>Bacteria</taxon>
        <taxon>Pseudomonadati</taxon>
        <taxon>Bacteroidota</taxon>
        <taxon>Flavobacteriia</taxon>
        <taxon>Flavobacteriales</taxon>
        <taxon>Flavobacteriaceae</taxon>
        <taxon>Tenacibaculum</taxon>
    </lineage>
</organism>
<reference evidence="2 3" key="1">
    <citation type="submission" date="2018-09" db="EMBL/GenBank/DDBJ databases">
        <title>Insights into the microbiota of Asian seabass (Lates calcarifer) with tenacibaculosis symptoms and description of sp. nov. Tenacibaculum singaporense.</title>
        <authorList>
            <person name="Miyake S."/>
            <person name="Soh M."/>
            <person name="Azman M.N."/>
            <person name="Ngoh S.Y."/>
            <person name="Orban L."/>
        </authorList>
    </citation>
    <scope>NUCLEOTIDE SEQUENCE [LARGE SCALE GENOMIC DNA]</scope>
    <source>
        <strain evidence="2 3">DSM 106434</strain>
    </source>
</reference>
<gene>
    <name evidence="2" type="ORF">D6T69_00065</name>
</gene>
<evidence type="ECO:0000259" key="1">
    <source>
        <dbReference type="SMART" id="SM01126"/>
    </source>
</evidence>
<proteinExistence type="predicted"/>
<dbReference type="KEGG" id="tsig:D6T69_00065"/>
<dbReference type="InterPro" id="IPR053164">
    <property type="entry name" value="IS1016-like_transposase"/>
</dbReference>
<dbReference type="AlphaFoldDB" id="A0A3Q8RKI7"/>
<dbReference type="Pfam" id="PF12762">
    <property type="entry name" value="DDE_Tnp_IS1595"/>
    <property type="match status" value="1"/>
</dbReference>
<dbReference type="EMBL" id="CP032548">
    <property type="protein sequence ID" value="AZJ34005.1"/>
    <property type="molecule type" value="Genomic_DNA"/>
</dbReference>
<dbReference type="PANTHER" id="PTHR47163">
    <property type="entry name" value="DDE_TNP_IS1595 DOMAIN-CONTAINING PROTEIN"/>
    <property type="match status" value="1"/>
</dbReference>
<evidence type="ECO:0000313" key="2">
    <source>
        <dbReference type="EMBL" id="AZJ34005.1"/>
    </source>
</evidence>
<dbReference type="NCBIfam" id="NF033547">
    <property type="entry name" value="transpos_IS1595"/>
    <property type="match status" value="1"/>
</dbReference>
<sequence>MKTLLKFRNIVELIEAFPTDEKCREYLVNLRWGEKSVCPHCNHSDKIYNLKTSNKYKCSSCKKQFTVTTGTIFHQTHVSLVKWFVAFYLFSSHKKGLSSIQLSKDIGVTQKTAWFMLHRIRYAMKDKSFKLFGQVEVDETYVGGKNKNRHFNKKVRNAQGRSTKDKSAIFGFVERGGRVRTIHIKRLSGKGMRALLRHFVEDTSVIYSDEFRVYRGLKDSFEDHFVVNHSANEYVSDHKHTNTIEGFWSQLKRGIFGVYHNTSKHLLYRYCQEFEFRWNTRQLSETERFSKAISQGLDGRMTYAMAIDRSRRW</sequence>
<dbReference type="PANTHER" id="PTHR47163:SF2">
    <property type="entry name" value="SI:DKEY-17M8.2"/>
    <property type="match status" value="1"/>
</dbReference>
<name>A0A3Q8RKI7_9FLAO</name>
<evidence type="ECO:0000313" key="3">
    <source>
        <dbReference type="Proteomes" id="UP000274593"/>
    </source>
</evidence>
<feature type="domain" description="ISXO2-like transposase" evidence="1">
    <location>
        <begin position="130"/>
        <end position="279"/>
    </location>
</feature>
<dbReference type="InterPro" id="IPR024445">
    <property type="entry name" value="Tnp_ISXO2-like"/>
</dbReference>
<dbReference type="Pfam" id="PF12760">
    <property type="entry name" value="Zn_ribbon_IS1595"/>
    <property type="match status" value="1"/>
</dbReference>
<accession>A0A3Q8RKI7</accession>
<protein>
    <submittedName>
        <fullName evidence="2">IS1595 family transposase</fullName>
    </submittedName>
</protein>
<keyword evidence="3" id="KW-1185">Reference proteome</keyword>
<dbReference type="InterPro" id="IPR024442">
    <property type="entry name" value="Transposase_Zn_ribbon"/>
</dbReference>
<dbReference type="Proteomes" id="UP000274593">
    <property type="component" value="Chromosome"/>
</dbReference>
<dbReference type="SMART" id="SM01126">
    <property type="entry name" value="DDE_Tnp_IS1595"/>
    <property type="match status" value="1"/>
</dbReference>